<sequence length="974" mass="101796">MAAAAATDATNAPPQRGILFLDSDGVVSVPGRPSLQCPSRVAVTYVNAGAVAAIWRGAEGQADAQGDAQGDVGLSAIAFKVFTGGSREREAKREVTRYNEIRGKVDSRYGGDWSGVPFLRSFCTKVLHGRLEVNGASQECCIVAMEYLDESFYPIEKHHYVFNLPQITGGLSDLRTPQERIAAYRGCTHIVAAQLLSVDAYAEAIKMGYGPCDQASTHQSYSKATLDRIVYNRPRAEPGARSVAVFLDVGNVLRIASGGTANHSASSSASARTPPPSLDGRKPVFVPRSPTGAHDNTPAGKAFEESPEVSVLGATLGTLKRVLEEAGGSAEAVQQLADRHNGLKATLIHADDGQGVWLEAEAIAVFNIAVSILEVLLDSESPWQWWKRQLKEKDEALQTLGLPDGLRPDGKAGLSEDQRRLFLSKYMLLRWDEALNTMCDAQGRPRKELGGEAVLTVEDCECGKGWEWLPLMERRLASLARRGLSESWRARGTLSDMRQGLQELLELLRHNSVDVAVFLATPWVLPQEFPGFAEPPDASQESAAPLAPSAPAAAHAPSGGGCWDDSMLAPPAVDDAVPSHAHMPTMSFPFPITNGAAEADQQQVASPWAFPSHRLDAASEASAAVGAGQLSGGVGVGDQHWLAGDMYGVEWGPSSFGVGADDGDVAAPPCAQAAPMLAFPGAPVADGASFSADGQEAVEGSPAAPIMSPIDATFSDMAPPLAPSAAVGNRSSPLPSNAHPMHLLPAHEAPLPSSGEPAAAAASVRGHPALGGETRGMVDSETSREGGSPDATQGRPHERERIKAVTKRLLTQMVKKDPMRFLQKVAGGSAEAAAAPRGSLFDGIAMPSAPAVGSLSVISAASPPFAGHGTSMLPMVHPPGPPAATMASHRPSSLYGGPRQVNGGGAAAPHVHYPPPSRPPAAPFGPSPPNHPPPPPMLHSPPAGVACRPPLHPQRPGGVPPGHPPQPHGRGTGR</sequence>
<reference evidence="2 3" key="1">
    <citation type="submission" date="2014-11" db="EMBL/GenBank/DDBJ databases">
        <authorList>
            <person name="Zhu J."/>
            <person name="Qi W."/>
            <person name="Song R."/>
        </authorList>
    </citation>
    <scope>NUCLEOTIDE SEQUENCE [LARGE SCALE GENOMIC DNA]</scope>
</reference>
<dbReference type="EMBL" id="CDMY01000255">
    <property type="protein sequence ID" value="CEL97664.1"/>
    <property type="molecule type" value="Genomic_DNA"/>
</dbReference>
<feature type="compositionally biased region" description="Pro residues" evidence="1">
    <location>
        <begin position="950"/>
        <end position="967"/>
    </location>
</feature>
<feature type="compositionally biased region" description="Pro residues" evidence="1">
    <location>
        <begin position="912"/>
        <end position="939"/>
    </location>
</feature>
<feature type="region of interest" description="Disordered" evidence="1">
    <location>
        <begin position="259"/>
        <end position="306"/>
    </location>
</feature>
<evidence type="ECO:0000256" key="1">
    <source>
        <dbReference type="SAM" id="MobiDB-lite"/>
    </source>
</evidence>
<accession>A0A0G4EL02</accession>
<keyword evidence="3" id="KW-1185">Reference proteome</keyword>
<name>A0A0G4EL02_VITBC</name>
<organism evidence="2 3">
    <name type="scientific">Vitrella brassicaformis (strain CCMP3155)</name>
    <dbReference type="NCBI Taxonomy" id="1169540"/>
    <lineage>
        <taxon>Eukaryota</taxon>
        <taxon>Sar</taxon>
        <taxon>Alveolata</taxon>
        <taxon>Colpodellida</taxon>
        <taxon>Vitrellaceae</taxon>
        <taxon>Vitrella</taxon>
    </lineage>
</organism>
<feature type="region of interest" description="Disordered" evidence="1">
    <location>
        <begin position="871"/>
        <end position="974"/>
    </location>
</feature>
<evidence type="ECO:0000313" key="3">
    <source>
        <dbReference type="Proteomes" id="UP000041254"/>
    </source>
</evidence>
<feature type="compositionally biased region" description="Low complexity" evidence="1">
    <location>
        <begin position="749"/>
        <end position="763"/>
    </location>
</feature>
<dbReference type="Proteomes" id="UP000041254">
    <property type="component" value="Unassembled WGS sequence"/>
</dbReference>
<feature type="compositionally biased region" description="Low complexity" evidence="1">
    <location>
        <begin position="538"/>
        <end position="557"/>
    </location>
</feature>
<feature type="region of interest" description="Disordered" evidence="1">
    <location>
        <begin position="532"/>
        <end position="559"/>
    </location>
</feature>
<proteinExistence type="predicted"/>
<dbReference type="InParanoid" id="A0A0G4EL02"/>
<dbReference type="AlphaFoldDB" id="A0A0G4EL02"/>
<feature type="region of interest" description="Disordered" evidence="1">
    <location>
        <begin position="690"/>
        <end position="800"/>
    </location>
</feature>
<evidence type="ECO:0000313" key="2">
    <source>
        <dbReference type="EMBL" id="CEL97664.1"/>
    </source>
</evidence>
<protein>
    <submittedName>
        <fullName evidence="2">Uncharacterized protein</fullName>
    </submittedName>
</protein>
<gene>
    <name evidence="2" type="ORF">Vbra_12249</name>
</gene>
<feature type="compositionally biased region" description="Low complexity" evidence="1">
    <location>
        <begin position="259"/>
        <end position="272"/>
    </location>
</feature>
<dbReference type="VEuPathDB" id="CryptoDB:Vbra_12249"/>